<dbReference type="CDD" id="cd00586">
    <property type="entry name" value="4HBT"/>
    <property type="match status" value="1"/>
</dbReference>
<dbReference type="InterPro" id="IPR006683">
    <property type="entry name" value="Thioestr_dom"/>
</dbReference>
<sequence length="138" mass="15668">MTKKLHSIELRVSFGDCDPAGIAFYPNFYSWFDRTFHDWLWTFGGHDALCRRVGAIGMGLMDASARFFRPVKNGDRLTISLAVEEWQSRALKLSYEVRVGEALMATGRETRGLFVQTENGMIAGTLDQIRELTDRNDA</sequence>
<keyword evidence="3" id="KW-1185">Reference proteome</keyword>
<dbReference type="InterPro" id="IPR029069">
    <property type="entry name" value="HotDog_dom_sf"/>
</dbReference>
<comment type="caution">
    <text evidence="2">The sequence shown here is derived from an EMBL/GenBank/DDBJ whole genome shotgun (WGS) entry which is preliminary data.</text>
</comment>
<evidence type="ECO:0000313" key="2">
    <source>
        <dbReference type="EMBL" id="MBW8637287.1"/>
    </source>
</evidence>
<dbReference type="Pfam" id="PF03061">
    <property type="entry name" value="4HBT"/>
    <property type="match status" value="1"/>
</dbReference>
<evidence type="ECO:0000313" key="3">
    <source>
        <dbReference type="Proteomes" id="UP001196509"/>
    </source>
</evidence>
<feature type="domain" description="Thioesterase" evidence="1">
    <location>
        <begin position="21"/>
        <end position="100"/>
    </location>
</feature>
<accession>A0AAE2ZMG3</accession>
<dbReference type="GO" id="GO:0016790">
    <property type="term" value="F:thiolester hydrolase activity"/>
    <property type="evidence" value="ECO:0007669"/>
    <property type="project" value="UniProtKB-ARBA"/>
</dbReference>
<proteinExistence type="predicted"/>
<protein>
    <submittedName>
        <fullName evidence="2">Acyl-CoA thioesterase</fullName>
    </submittedName>
</protein>
<organism evidence="2 3">
    <name type="scientific">Flavimaribacter sediminis</name>
    <dbReference type="NCBI Taxonomy" id="2865987"/>
    <lineage>
        <taxon>Bacteria</taxon>
        <taxon>Pseudomonadati</taxon>
        <taxon>Pseudomonadota</taxon>
        <taxon>Alphaproteobacteria</taxon>
        <taxon>Hyphomicrobiales</taxon>
        <taxon>Rhizobiaceae</taxon>
        <taxon>Flavimaribacter</taxon>
    </lineage>
</organism>
<dbReference type="EMBL" id="JAICBX010000002">
    <property type="protein sequence ID" value="MBW8637287.1"/>
    <property type="molecule type" value="Genomic_DNA"/>
</dbReference>
<dbReference type="RefSeq" id="WP_220228005.1">
    <property type="nucleotide sequence ID" value="NZ_JAICBX010000002.1"/>
</dbReference>
<dbReference type="Proteomes" id="UP001196509">
    <property type="component" value="Unassembled WGS sequence"/>
</dbReference>
<dbReference type="SUPFAM" id="SSF54637">
    <property type="entry name" value="Thioesterase/thiol ester dehydrase-isomerase"/>
    <property type="match status" value="1"/>
</dbReference>
<dbReference type="AlphaFoldDB" id="A0AAE2ZMG3"/>
<evidence type="ECO:0000259" key="1">
    <source>
        <dbReference type="Pfam" id="PF03061"/>
    </source>
</evidence>
<gene>
    <name evidence="2" type="ORF">K1W69_08815</name>
</gene>
<dbReference type="Gene3D" id="3.10.129.10">
    <property type="entry name" value="Hotdog Thioesterase"/>
    <property type="match status" value="1"/>
</dbReference>
<reference evidence="2" key="1">
    <citation type="submission" date="2021-08" db="EMBL/GenBank/DDBJ databases">
        <title>Hoeflea bacterium WL0058 sp. nov., isolated from the sediment.</title>
        <authorList>
            <person name="Wang L."/>
            <person name="Zhang D."/>
        </authorList>
    </citation>
    <scope>NUCLEOTIDE SEQUENCE</scope>
    <source>
        <strain evidence="2">WL0058</strain>
    </source>
</reference>
<name>A0AAE2ZMG3_9HYPH</name>